<feature type="compositionally biased region" description="Low complexity" evidence="1">
    <location>
        <begin position="429"/>
        <end position="446"/>
    </location>
</feature>
<protein>
    <submittedName>
        <fullName evidence="3">Uncharacterized protein</fullName>
    </submittedName>
</protein>
<accession>A0A9D4NU76</accession>
<feature type="compositionally biased region" description="Low complexity" evidence="1">
    <location>
        <begin position="104"/>
        <end position="113"/>
    </location>
</feature>
<keyword evidence="2" id="KW-0732">Signal</keyword>
<organism evidence="3">
    <name type="scientific">Dermatophagoides farinae</name>
    <name type="common">American house dust mite</name>
    <dbReference type="NCBI Taxonomy" id="6954"/>
    <lineage>
        <taxon>Eukaryota</taxon>
        <taxon>Metazoa</taxon>
        <taxon>Ecdysozoa</taxon>
        <taxon>Arthropoda</taxon>
        <taxon>Chelicerata</taxon>
        <taxon>Arachnida</taxon>
        <taxon>Acari</taxon>
        <taxon>Acariformes</taxon>
        <taxon>Sarcoptiformes</taxon>
        <taxon>Astigmata</taxon>
        <taxon>Psoroptidia</taxon>
        <taxon>Analgoidea</taxon>
        <taxon>Pyroglyphidae</taxon>
        <taxon>Dermatophagoidinae</taxon>
        <taxon>Dermatophagoides</taxon>
    </lineage>
</organism>
<dbReference type="AlphaFoldDB" id="A0A9D4NU76"/>
<name>A0A9D4NU76_DERFA</name>
<evidence type="ECO:0000256" key="1">
    <source>
        <dbReference type="SAM" id="MobiDB-lite"/>
    </source>
</evidence>
<reference evidence="3" key="2">
    <citation type="journal article" date="2021" name="World Allergy Organ. J.">
        <title>Chromosome-level assembly of Dermatophagoides farinae genome and transcriptome reveals two novel allergens Der f 37 and Der f 39.</title>
        <authorList>
            <person name="Chen J."/>
            <person name="Cai Z."/>
            <person name="Fan D."/>
            <person name="Hu J."/>
            <person name="Hou Y."/>
            <person name="He Y."/>
            <person name="Zhang Z."/>
            <person name="Zhao Z."/>
            <person name="Gao P."/>
            <person name="Hu W."/>
            <person name="Sun J."/>
            <person name="Li J."/>
            <person name="Ji K."/>
        </authorList>
    </citation>
    <scope>NUCLEOTIDE SEQUENCE</scope>
    <source>
        <strain evidence="3">JKM2019</strain>
    </source>
</reference>
<feature type="region of interest" description="Disordered" evidence="1">
    <location>
        <begin position="382"/>
        <end position="505"/>
    </location>
</feature>
<comment type="caution">
    <text evidence="3">The sequence shown here is derived from an EMBL/GenBank/DDBJ whole genome shotgun (WGS) entry which is preliminary data.</text>
</comment>
<evidence type="ECO:0000256" key="2">
    <source>
        <dbReference type="SAM" id="SignalP"/>
    </source>
</evidence>
<reference evidence="3" key="1">
    <citation type="submission" date="2020-06" db="EMBL/GenBank/DDBJ databases">
        <authorList>
            <person name="Ji K."/>
            <person name="Li J."/>
        </authorList>
    </citation>
    <scope>NUCLEOTIDE SEQUENCE</scope>
    <source>
        <strain evidence="3">JKM2019</strain>
        <tissue evidence="3">Whole body</tissue>
    </source>
</reference>
<evidence type="ECO:0000313" key="3">
    <source>
        <dbReference type="EMBL" id="KAH7638386.1"/>
    </source>
</evidence>
<feature type="signal peptide" evidence="2">
    <location>
        <begin position="1"/>
        <end position="22"/>
    </location>
</feature>
<dbReference type="Proteomes" id="UP000828236">
    <property type="component" value="Unassembled WGS sequence"/>
</dbReference>
<proteinExistence type="predicted"/>
<feature type="chain" id="PRO_5039240546" evidence="2">
    <location>
        <begin position="23"/>
        <end position="742"/>
    </location>
</feature>
<feature type="region of interest" description="Disordered" evidence="1">
    <location>
        <begin position="41"/>
        <end position="367"/>
    </location>
</feature>
<dbReference type="EMBL" id="SDOV01000007">
    <property type="protein sequence ID" value="KAH7638386.1"/>
    <property type="molecule type" value="Genomic_DNA"/>
</dbReference>
<gene>
    <name evidence="3" type="ORF">HUG17_2419</name>
</gene>
<sequence>MFSKKFGCLLAIVFIVVGNVYALLEVPVPVFEPGRRNFNGGNNYGSPSTDVVLPPNQYRKPDVGSPRTDVVLPNQGTSFVDSMQGDDPVALAQSSFQPPEPGRRNFNGGNNYGSPSTDVVLPPNQYRKPDLGSPRTDVVLPSNQYRKPDLGSPRTDVVLPNQGTSFLDSMQGDDPVVLAQSSFQPPEPGQRYFSGGNNYGSPRTDIVVPSNDQYRRPDLNSPRTDIVVPSNDQYRRPDLNSPRNDYVVPSNDQYRRPDLNSPRTDIVVPSNDQYRRPDLNSPRTDIVLPSNDQYRRPELNSPRNDYVVPSNDQYRRPDLNSPRNDYVVPSNDQYRRPELNSPRTDGILPSNNQYRRPELGSPRTDVVVPSNQYNRRARSPVLDMMQGDDPNPIEPGQSNYYRQGDFSKPLEPGQPSLRPYGQSNVIDGVVVVPPAPNNQNNPFNTPRTDRVIPPNYDPNYDRPFDSPSTNPILPPNNPRPFDSPSTNPILPPNKPRPFDSPSTDPIRVVSYPGGLNSPSTDVVVPSLYPTNGPSNPPEPGRTNYFDHNRPHWSCDMTREDQCRLENRANFVQFKRGIAFNSPALVLDVTEAIRTRQSLPRLNPVKSYNAGRLVTRDYFPANNRVACLHFSYAWSGNEDKRMHLIQRNREDKCIFSAHTGSINDRNGEWRDVELQLDLSQGDSAFLIEFSFDIPNRENRYRRQTRIYPIDRINGGDSIIAVRDFKIGYGYCRNNQAFECDLPV</sequence>